<organism evidence="3 4">
    <name type="scientific">Mycobacterium bohemicum DSM 44277</name>
    <dbReference type="NCBI Taxonomy" id="1236609"/>
    <lineage>
        <taxon>Bacteria</taxon>
        <taxon>Bacillati</taxon>
        <taxon>Actinomycetota</taxon>
        <taxon>Actinomycetes</taxon>
        <taxon>Mycobacteriales</taxon>
        <taxon>Mycobacteriaceae</taxon>
        <taxon>Mycobacterium</taxon>
    </lineage>
</organism>
<gene>
    <name evidence="3" type="ORF">BN971_04309</name>
</gene>
<dbReference type="InterPro" id="IPR000084">
    <property type="entry name" value="PE-PGRS_N"/>
</dbReference>
<dbReference type="EMBL" id="CSTD01000005">
    <property type="protein sequence ID" value="CPR13002.1"/>
    <property type="molecule type" value="Genomic_DNA"/>
</dbReference>
<dbReference type="OrthoDB" id="4568361at2"/>
<protein>
    <submittedName>
        <fullName evidence="3">PE family protein</fullName>
    </submittedName>
</protein>
<dbReference type="InterPro" id="IPR013228">
    <property type="entry name" value="PE-PPE_C"/>
</dbReference>
<name>A0A0U0WEI0_MYCBE</name>
<feature type="domain" description="PE-PPE" evidence="2">
    <location>
        <begin position="166"/>
        <end position="394"/>
    </location>
</feature>
<dbReference type="Pfam" id="PF00934">
    <property type="entry name" value="PE"/>
    <property type="match status" value="1"/>
</dbReference>
<evidence type="ECO:0000313" key="4">
    <source>
        <dbReference type="Proteomes" id="UP000198875"/>
    </source>
</evidence>
<dbReference type="AlphaFoldDB" id="A0A0U0WEI0"/>
<dbReference type="Gene3D" id="3.40.50.1820">
    <property type="entry name" value="alpha/beta hydrolase"/>
    <property type="match status" value="1"/>
</dbReference>
<dbReference type="InterPro" id="IPR029058">
    <property type="entry name" value="AB_hydrolase_fold"/>
</dbReference>
<dbReference type="RefSeq" id="WP_085179573.1">
    <property type="nucleotide sequence ID" value="NZ_CSTD01000005.1"/>
</dbReference>
<reference evidence="3 4" key="1">
    <citation type="submission" date="2015-03" db="EMBL/GenBank/DDBJ databases">
        <authorList>
            <person name="Murphy D."/>
        </authorList>
    </citation>
    <scope>NUCLEOTIDE SEQUENCE [LARGE SCALE GENOMIC DNA]</scope>
    <source>
        <strain evidence="3 4">DSM 44277</strain>
    </source>
</reference>
<evidence type="ECO:0000259" key="1">
    <source>
        <dbReference type="Pfam" id="PF00934"/>
    </source>
</evidence>
<feature type="domain" description="PE" evidence="1">
    <location>
        <begin position="5"/>
        <end position="94"/>
    </location>
</feature>
<evidence type="ECO:0000259" key="2">
    <source>
        <dbReference type="Pfam" id="PF08237"/>
    </source>
</evidence>
<dbReference type="InterPro" id="IPR038332">
    <property type="entry name" value="PPE_sf"/>
</dbReference>
<dbReference type="Proteomes" id="UP000198875">
    <property type="component" value="Unassembled WGS sequence"/>
</dbReference>
<sequence>MTYLVNEPQMLAAVAADVDGIGSAMSAANAAAAGPTSGLLAPAADEVSATISELFGAYGQEYRALVAQAAAFNTEFSRALAAAGGAYAAAEAAASNALGTLQTDAQSLVSGGAAASGGTPFVDPPNPLTAPTVALVMGGSGNPIPNATFVNGVLNWANLTGYSWNSAQAIFTPENLYPLTGVKSLPLNISVNEGVQILDASIKSTLQGGNSVLVQGYSQSSIIASLEMQNLMNPALNPNPPGPTQLAFNLLGDPMNPNGGLLARFPGLSLPSIGLDFYGATPPNAPWHTAIYSLEYDGFADFPRYPIDVLADLNAVAGIVFVHPMYPHLDPSTLPAGDIVTLPVQSTYTGNTTYYMVLTQNLPLLDPLRAIPVIGNPIADLLQPDLRVLVNVGYGDPNYGYSTAPANVPTTFGLFPHVNPGVLGADLVTGAQQGITAATSDLMSEGLLSPPSVSLTSTLLAPNTLLSPAPIGGFGPALQTAVTNIPNALSSAASDAYSVLLPTADIANAAIISIPAYDAGLFAQGIGQAVAGDPLGLIRAIGDPIAASTGILTVAGGVEGLVVLEAVVNVAKDLASI</sequence>
<evidence type="ECO:0000313" key="3">
    <source>
        <dbReference type="EMBL" id="CPR13002.1"/>
    </source>
</evidence>
<dbReference type="Pfam" id="PF08237">
    <property type="entry name" value="PE-PPE"/>
    <property type="match status" value="1"/>
</dbReference>
<dbReference type="Gene3D" id="1.10.287.850">
    <property type="entry name" value="HP0062-like domain"/>
    <property type="match status" value="1"/>
</dbReference>
<dbReference type="SUPFAM" id="SSF140459">
    <property type="entry name" value="PE/PPE dimer-like"/>
    <property type="match status" value="1"/>
</dbReference>
<accession>A0A0U0WEI0</accession>
<proteinExistence type="predicted"/>